<evidence type="ECO:0000256" key="1">
    <source>
        <dbReference type="SAM" id="MobiDB-lite"/>
    </source>
</evidence>
<reference evidence="2" key="1">
    <citation type="submission" date="2021-02" db="EMBL/GenBank/DDBJ databases">
        <authorList>
            <person name="Nowell W R."/>
        </authorList>
    </citation>
    <scope>NUCLEOTIDE SEQUENCE</scope>
</reference>
<evidence type="ECO:0000313" key="2">
    <source>
        <dbReference type="EMBL" id="CAF2127069.1"/>
    </source>
</evidence>
<comment type="caution">
    <text evidence="2">The sequence shown here is derived from an EMBL/GenBank/DDBJ whole genome shotgun (WGS) entry which is preliminary data.</text>
</comment>
<dbReference type="Proteomes" id="UP000663824">
    <property type="component" value="Unassembled WGS sequence"/>
</dbReference>
<proteinExistence type="predicted"/>
<gene>
    <name evidence="2" type="ORF">MBJ925_LOCUS26934</name>
</gene>
<accession>A0A816VP56</accession>
<name>A0A816VP56_9BILA</name>
<dbReference type="EMBL" id="CAJNRE010014346">
    <property type="protein sequence ID" value="CAF2127069.1"/>
    <property type="molecule type" value="Genomic_DNA"/>
</dbReference>
<feature type="region of interest" description="Disordered" evidence="1">
    <location>
        <begin position="78"/>
        <end position="116"/>
    </location>
</feature>
<sequence length="130" mass="15202">MYKTHVPPRLFTLLKNDKSNYVESYRGYLTYPMDFYDINHECILFESMYDWITIQAQYPDHPTLAVALSDTAIQTNDDTTATDIDSKDQDHSSEQHDGKNKNFDHEHQSHHEHDATISADVHNIIDLFKE</sequence>
<dbReference type="AlphaFoldDB" id="A0A816VP56"/>
<organism evidence="2 3">
    <name type="scientific">Rotaria magnacalcarata</name>
    <dbReference type="NCBI Taxonomy" id="392030"/>
    <lineage>
        <taxon>Eukaryota</taxon>
        <taxon>Metazoa</taxon>
        <taxon>Spiralia</taxon>
        <taxon>Gnathifera</taxon>
        <taxon>Rotifera</taxon>
        <taxon>Eurotatoria</taxon>
        <taxon>Bdelloidea</taxon>
        <taxon>Philodinida</taxon>
        <taxon>Philodinidae</taxon>
        <taxon>Rotaria</taxon>
    </lineage>
</organism>
<protein>
    <submittedName>
        <fullName evidence="2">Uncharacterized protein</fullName>
    </submittedName>
</protein>
<evidence type="ECO:0000313" key="3">
    <source>
        <dbReference type="Proteomes" id="UP000663824"/>
    </source>
</evidence>
<feature type="compositionally biased region" description="Basic and acidic residues" evidence="1">
    <location>
        <begin position="84"/>
        <end position="115"/>
    </location>
</feature>